<keyword evidence="2" id="KW-1185">Reference proteome</keyword>
<accession>A0A915PPZ2</accession>
<protein>
    <submittedName>
        <fullName evidence="3">Uncharacterized protein</fullName>
    </submittedName>
</protein>
<feature type="compositionally biased region" description="Polar residues" evidence="1">
    <location>
        <begin position="63"/>
        <end position="82"/>
    </location>
</feature>
<proteinExistence type="predicted"/>
<evidence type="ECO:0000256" key="1">
    <source>
        <dbReference type="SAM" id="MobiDB-lite"/>
    </source>
</evidence>
<dbReference type="AlphaFoldDB" id="A0A915PPZ2"/>
<dbReference type="Proteomes" id="UP000887581">
    <property type="component" value="Unplaced"/>
</dbReference>
<evidence type="ECO:0000313" key="3">
    <source>
        <dbReference type="WBParaSite" id="sdigi.contig225.g6352.t1"/>
    </source>
</evidence>
<sequence length="124" mass="13639">MATVRDSLCNMEPVQIPRPQISGLQFIPTRGRLGFYATIRRDGEKYGVEMKPIGPRRPVLTNGLFTDDSNIQKSDASKSPLNQDDETKEDMKSPLEQGLLPINAPNSLVASKVLLNPSPSDCVN</sequence>
<evidence type="ECO:0000313" key="2">
    <source>
        <dbReference type="Proteomes" id="UP000887581"/>
    </source>
</evidence>
<feature type="region of interest" description="Disordered" evidence="1">
    <location>
        <begin position="57"/>
        <end position="99"/>
    </location>
</feature>
<name>A0A915PPZ2_9BILA</name>
<reference evidence="3" key="1">
    <citation type="submission" date="2022-11" db="UniProtKB">
        <authorList>
            <consortium name="WormBaseParasite"/>
        </authorList>
    </citation>
    <scope>IDENTIFICATION</scope>
</reference>
<organism evidence="2 3">
    <name type="scientific">Setaria digitata</name>
    <dbReference type="NCBI Taxonomy" id="48799"/>
    <lineage>
        <taxon>Eukaryota</taxon>
        <taxon>Metazoa</taxon>
        <taxon>Ecdysozoa</taxon>
        <taxon>Nematoda</taxon>
        <taxon>Chromadorea</taxon>
        <taxon>Rhabditida</taxon>
        <taxon>Spirurina</taxon>
        <taxon>Spiruromorpha</taxon>
        <taxon>Filarioidea</taxon>
        <taxon>Setariidae</taxon>
        <taxon>Setaria</taxon>
    </lineage>
</organism>
<dbReference type="WBParaSite" id="sdigi.contig225.g6352.t1">
    <property type="protein sequence ID" value="sdigi.contig225.g6352.t1"/>
    <property type="gene ID" value="sdigi.contig225.g6352"/>
</dbReference>